<dbReference type="Gene3D" id="2.60.40.1260">
    <property type="entry name" value="Lamin Tail domain"/>
    <property type="match status" value="1"/>
</dbReference>
<gene>
    <name evidence="4" type="ORF">PMH09_16410</name>
</gene>
<dbReference type="Gene3D" id="2.60.120.200">
    <property type="match status" value="1"/>
</dbReference>
<dbReference type="SUPFAM" id="SSF51101">
    <property type="entry name" value="Mannose-binding lectins"/>
    <property type="match status" value="1"/>
</dbReference>
<accession>A0ABT7BZY2</accession>
<dbReference type="Pfam" id="PF13385">
    <property type="entry name" value="Laminin_G_3"/>
    <property type="match status" value="1"/>
</dbReference>
<proteinExistence type="predicted"/>
<feature type="domain" description="LTD" evidence="3">
    <location>
        <begin position="363"/>
        <end position="489"/>
    </location>
</feature>
<comment type="caution">
    <text evidence="4">The sequence shown here is derived from an EMBL/GenBank/DDBJ whole genome shotgun (WGS) entry which is preliminary data.</text>
</comment>
<dbReference type="InterPro" id="IPR036415">
    <property type="entry name" value="Lamin_tail_dom_sf"/>
</dbReference>
<reference evidence="4 5" key="1">
    <citation type="submission" date="2023-01" db="EMBL/GenBank/DDBJ databases">
        <title>Novel diversity within Roseofilum (Cyanobacteria; Desertifilaceae) from marine benthic mats with descriptions of four novel species.</title>
        <authorList>
            <person name="Wang Y."/>
            <person name="Berthold D.E."/>
            <person name="Hu J."/>
            <person name="Lefler F.W."/>
            <person name="Laughinghouse H.D. IV."/>
        </authorList>
    </citation>
    <scope>NUCLEOTIDE SEQUENCE [LARGE SCALE GENOMIC DNA]</scope>
    <source>
        <strain evidence="4 5">BLCC-M143</strain>
    </source>
</reference>
<dbReference type="SUPFAM" id="SSF49899">
    <property type="entry name" value="Concanavalin A-like lectins/glucanases"/>
    <property type="match status" value="1"/>
</dbReference>
<feature type="compositionally biased region" description="Polar residues" evidence="1">
    <location>
        <begin position="211"/>
        <end position="227"/>
    </location>
</feature>
<sequence>MSQTTELFFDGVDDYIELPASSIPEGKAITISFWAKGGDLQPKNNSVIYAGTPSAAKIRIINVCLPWSDGSIYWDSGSDGTGFNRLYKQGTPNDWKGTWVHWGFTLDANTGDTAIYKDGALWAEAHNQKLPIPKVDYLRLGASYGPYDFYYNGSLSDLRVWDRALTAAEIKESMSSRLTGQEPGLVSYWPLDEGAGTTVTDRTGCSNNGTIHGGTWQPSDLQLTPAQQPGLLKQGPEGSTTPGTPFDFRPPENVQRPKLREFNLSHAWAINNIQVGYDTSDSASSFNGKFVIEPGDYLTKITGGWGRQAPGYPDDEIITLQLHTHNGVTSQVFGGGSGQSQTRPFSLEAPTGQEIIGCFGIRGGRQNLLLSLGVYLQPVLNVAISNIEYKGAVKRTQSDEYIEITNQGNGTVDISGWKVTSGGQDKGFVFPAGTSLVAGKSFRVYTNEVHEESGGFSFGSKTAIWNDKGDTGKLFDAEGNEVSSYSYEGQ</sequence>
<dbReference type="Pfam" id="PF01419">
    <property type="entry name" value="Jacalin"/>
    <property type="match status" value="1"/>
</dbReference>
<dbReference type="Proteomes" id="UP001232992">
    <property type="component" value="Unassembled WGS sequence"/>
</dbReference>
<evidence type="ECO:0000313" key="4">
    <source>
        <dbReference type="EMBL" id="MDJ1184773.1"/>
    </source>
</evidence>
<name>A0ABT7BZY2_9CYAN</name>
<evidence type="ECO:0000259" key="2">
    <source>
        <dbReference type="PROSITE" id="PS51752"/>
    </source>
</evidence>
<feature type="region of interest" description="Disordered" evidence="1">
    <location>
        <begin position="211"/>
        <end position="253"/>
    </location>
</feature>
<dbReference type="RefSeq" id="WP_283759429.1">
    <property type="nucleotide sequence ID" value="NZ_JAQOSQ010000019.1"/>
</dbReference>
<organism evidence="4 5">
    <name type="scientific">Roseofilum casamattae BLCC-M143</name>
    <dbReference type="NCBI Taxonomy" id="3022442"/>
    <lineage>
        <taxon>Bacteria</taxon>
        <taxon>Bacillati</taxon>
        <taxon>Cyanobacteriota</taxon>
        <taxon>Cyanophyceae</taxon>
        <taxon>Desertifilales</taxon>
        <taxon>Desertifilaceae</taxon>
        <taxon>Roseofilum</taxon>
        <taxon>Roseofilum casamattae</taxon>
    </lineage>
</organism>
<dbReference type="InterPro" id="IPR036404">
    <property type="entry name" value="Jacalin-like_lectin_dom_sf"/>
</dbReference>
<evidence type="ECO:0000256" key="1">
    <source>
        <dbReference type="SAM" id="MobiDB-lite"/>
    </source>
</evidence>
<dbReference type="PROSITE" id="PS51752">
    <property type="entry name" value="JACALIN_LECTIN"/>
    <property type="match status" value="1"/>
</dbReference>
<dbReference type="SUPFAM" id="SSF74853">
    <property type="entry name" value="Lamin A/C globular tail domain"/>
    <property type="match status" value="1"/>
</dbReference>
<dbReference type="Pfam" id="PF00932">
    <property type="entry name" value="LTD"/>
    <property type="match status" value="1"/>
</dbReference>
<evidence type="ECO:0000313" key="5">
    <source>
        <dbReference type="Proteomes" id="UP001232992"/>
    </source>
</evidence>
<dbReference type="EMBL" id="JAQOSQ010000019">
    <property type="protein sequence ID" value="MDJ1184773.1"/>
    <property type="molecule type" value="Genomic_DNA"/>
</dbReference>
<dbReference type="InterPro" id="IPR001229">
    <property type="entry name" value="Jacalin-like_lectin_dom"/>
</dbReference>
<dbReference type="Gene3D" id="2.100.10.30">
    <property type="entry name" value="Jacalin-like lectin domain"/>
    <property type="match status" value="1"/>
</dbReference>
<feature type="domain" description="Jacalin-type lectin" evidence="2">
    <location>
        <begin position="231"/>
        <end position="378"/>
    </location>
</feature>
<dbReference type="SMART" id="SM00915">
    <property type="entry name" value="Jacalin"/>
    <property type="match status" value="1"/>
</dbReference>
<protein>
    <submittedName>
        <fullName evidence="4">Lamin tail domain-containing protein</fullName>
    </submittedName>
</protein>
<dbReference type="PROSITE" id="PS51841">
    <property type="entry name" value="LTD"/>
    <property type="match status" value="1"/>
</dbReference>
<keyword evidence="5" id="KW-1185">Reference proteome</keyword>
<dbReference type="PANTHER" id="PTHR46506">
    <property type="entry name" value="OS05G0143600 PROTEIN"/>
    <property type="match status" value="1"/>
</dbReference>
<evidence type="ECO:0000259" key="3">
    <source>
        <dbReference type="PROSITE" id="PS51841"/>
    </source>
</evidence>
<dbReference type="InterPro" id="IPR001322">
    <property type="entry name" value="Lamin_tail_dom"/>
</dbReference>
<dbReference type="InterPro" id="IPR013320">
    <property type="entry name" value="ConA-like_dom_sf"/>
</dbReference>